<reference evidence="7" key="3">
    <citation type="submission" date="2014-01" db="EMBL/GenBank/DDBJ databases">
        <title>Evolution of pathogenesis and genome organization in the Tremellales.</title>
        <authorList>
            <person name="Cuomo C."/>
            <person name="Litvintseva A."/>
            <person name="Heitman J."/>
            <person name="Chen Y."/>
            <person name="Sun S."/>
            <person name="Springer D."/>
            <person name="Dromer F."/>
            <person name="Young S."/>
            <person name="Zeng Q."/>
            <person name="Chapman S."/>
            <person name="Gujja S."/>
            <person name="Saif S."/>
            <person name="Birren B."/>
        </authorList>
    </citation>
    <scope>NUCLEOTIDE SEQUENCE</scope>
    <source>
        <strain evidence="7">CBS 10118</strain>
    </source>
</reference>
<dbReference type="PANTHER" id="PTHR28013">
    <property type="entry name" value="PROTEIN DCV1-RELATED"/>
    <property type="match status" value="1"/>
</dbReference>
<organism evidence="7">
    <name type="scientific">Kwoniella bestiolae CBS 10118</name>
    <dbReference type="NCBI Taxonomy" id="1296100"/>
    <lineage>
        <taxon>Eukaryota</taxon>
        <taxon>Fungi</taxon>
        <taxon>Dikarya</taxon>
        <taxon>Basidiomycota</taxon>
        <taxon>Agaricomycotina</taxon>
        <taxon>Tremellomycetes</taxon>
        <taxon>Tremellales</taxon>
        <taxon>Cryptococcaceae</taxon>
        <taxon>Kwoniella</taxon>
    </lineage>
</organism>
<feature type="transmembrane region" description="Helical" evidence="5">
    <location>
        <begin position="119"/>
        <end position="143"/>
    </location>
</feature>
<sequence>MVSPAAPGLFFAFAAMALLIFASISPPAWDEVDFLHATTPSGRVVYGVFGYCIKNGACSSRSVGYNLSLPGADSISLNDKILHNLTYTLILHPIAGGFAFFSLVFGLLAACAASRVATIFMAITAALGAVVTLVIFVIDMVLWNVLKNRIHDAGYDAGLGNANWFTIAAFGALVLSMCASTCGAFGRFSSGRFAGEKASRSALLDK</sequence>
<dbReference type="GO" id="GO:0005886">
    <property type="term" value="C:plasma membrane"/>
    <property type="evidence" value="ECO:0007669"/>
    <property type="project" value="InterPro"/>
</dbReference>
<dbReference type="KEGG" id="kbi:30211623"/>
<evidence type="ECO:0000256" key="2">
    <source>
        <dbReference type="ARBA" id="ARBA00022692"/>
    </source>
</evidence>
<evidence type="ECO:0000256" key="5">
    <source>
        <dbReference type="SAM" id="Phobius"/>
    </source>
</evidence>
<dbReference type="InterPro" id="IPR051380">
    <property type="entry name" value="pH-response_reg_palI/RIM9"/>
</dbReference>
<feature type="transmembrane region" description="Helical" evidence="5">
    <location>
        <begin position="90"/>
        <end position="112"/>
    </location>
</feature>
<reference evidence="8" key="4">
    <citation type="submission" date="2024-02" db="EMBL/GenBank/DDBJ databases">
        <title>Comparative genomics of Cryptococcus and Kwoniella reveals pathogenesis evolution and contrasting modes of karyotype evolution via chromosome fusion or intercentromeric recombination.</title>
        <authorList>
            <person name="Coelho M.A."/>
            <person name="David-Palma M."/>
            <person name="Shea T."/>
            <person name="Bowers K."/>
            <person name="McGinley-Smith S."/>
            <person name="Mohammad A.W."/>
            <person name="Gnirke A."/>
            <person name="Yurkov A.M."/>
            <person name="Nowrousian M."/>
            <person name="Sun S."/>
            <person name="Cuomo C.A."/>
            <person name="Heitman J."/>
        </authorList>
    </citation>
    <scope>NUCLEOTIDE SEQUENCE</scope>
    <source>
        <strain evidence="8">CBS 10118</strain>
    </source>
</reference>
<dbReference type="PANTHER" id="PTHR28013:SF3">
    <property type="entry name" value="PROTEIN DCV1-RELATED"/>
    <property type="match status" value="1"/>
</dbReference>
<dbReference type="GO" id="GO:0035838">
    <property type="term" value="C:growing cell tip"/>
    <property type="evidence" value="ECO:0007669"/>
    <property type="project" value="TreeGrafter"/>
</dbReference>
<evidence type="ECO:0000313" key="8">
    <source>
        <dbReference type="EMBL" id="WVW86358.1"/>
    </source>
</evidence>
<reference evidence="7" key="1">
    <citation type="submission" date="2013-07" db="EMBL/GenBank/DDBJ databases">
        <title>The Genome Sequence of Cryptococcus bestiolae CBS10118.</title>
        <authorList>
            <consortium name="The Broad Institute Genome Sequencing Platform"/>
            <person name="Cuomo C."/>
            <person name="Litvintseva A."/>
            <person name="Chen Y."/>
            <person name="Heitman J."/>
            <person name="Sun S."/>
            <person name="Springer D."/>
            <person name="Dromer F."/>
            <person name="Young S.K."/>
            <person name="Zeng Q."/>
            <person name="Gargeya S."/>
            <person name="Fitzgerald M."/>
            <person name="Abouelleil A."/>
            <person name="Alvarado L."/>
            <person name="Berlin A.M."/>
            <person name="Chapman S.B."/>
            <person name="Dewar J."/>
            <person name="Goldberg J."/>
            <person name="Griggs A."/>
            <person name="Gujja S."/>
            <person name="Hansen M."/>
            <person name="Howarth C."/>
            <person name="Imamovic A."/>
            <person name="Larimer J."/>
            <person name="McCowan C."/>
            <person name="Murphy C."/>
            <person name="Pearson M."/>
            <person name="Priest M."/>
            <person name="Roberts A."/>
            <person name="Saif S."/>
            <person name="Shea T."/>
            <person name="Sykes S."/>
            <person name="Wortman J."/>
            <person name="Nusbaum C."/>
            <person name="Birren B."/>
        </authorList>
    </citation>
    <scope>NUCLEOTIDE SEQUENCE [LARGE SCALE GENOMIC DNA]</scope>
    <source>
        <strain evidence="7">CBS 10118</strain>
    </source>
</reference>
<evidence type="ECO:0000313" key="9">
    <source>
        <dbReference type="Proteomes" id="UP000092730"/>
    </source>
</evidence>
<keyword evidence="9" id="KW-1185">Reference proteome</keyword>
<dbReference type="EMBL" id="CP144547">
    <property type="protein sequence ID" value="WVW86358.1"/>
    <property type="molecule type" value="Genomic_DNA"/>
</dbReference>
<gene>
    <name evidence="7" type="ORF">I302_07224</name>
    <name evidence="8" type="ORF">I302_108402</name>
</gene>
<proteinExistence type="predicted"/>
<name>A0A1B9FVS3_9TREE</name>
<keyword evidence="6" id="KW-0732">Signal</keyword>
<evidence type="ECO:0000313" key="7">
    <source>
        <dbReference type="EMBL" id="OCF22877.1"/>
    </source>
</evidence>
<dbReference type="GeneID" id="30211623"/>
<keyword evidence="2 5" id="KW-0812">Transmembrane</keyword>
<keyword evidence="3 5" id="KW-1133">Transmembrane helix</keyword>
<dbReference type="AlphaFoldDB" id="A0A1B9FVS3"/>
<evidence type="ECO:0000256" key="3">
    <source>
        <dbReference type="ARBA" id="ARBA00022989"/>
    </source>
</evidence>
<feature type="transmembrane region" description="Helical" evidence="5">
    <location>
        <begin position="163"/>
        <end position="185"/>
    </location>
</feature>
<protein>
    <recommendedName>
        <fullName evidence="10">Pali-domain-containing protein</fullName>
    </recommendedName>
</protein>
<evidence type="ECO:0000256" key="4">
    <source>
        <dbReference type="ARBA" id="ARBA00023136"/>
    </source>
</evidence>
<dbReference type="Pfam" id="PF06687">
    <property type="entry name" value="SUR7"/>
    <property type="match status" value="1"/>
</dbReference>
<comment type="subcellular location">
    <subcellularLocation>
        <location evidence="1">Membrane</location>
        <topology evidence="1">Multi-pass membrane protein</topology>
    </subcellularLocation>
</comment>
<dbReference type="OrthoDB" id="2354757at2759"/>
<dbReference type="EMBL" id="KI894024">
    <property type="protein sequence ID" value="OCF22877.1"/>
    <property type="molecule type" value="Genomic_DNA"/>
</dbReference>
<dbReference type="GO" id="GO:0032153">
    <property type="term" value="C:cell division site"/>
    <property type="evidence" value="ECO:0007669"/>
    <property type="project" value="TreeGrafter"/>
</dbReference>
<evidence type="ECO:0000256" key="1">
    <source>
        <dbReference type="ARBA" id="ARBA00004141"/>
    </source>
</evidence>
<feature type="signal peptide" evidence="6">
    <location>
        <begin position="1"/>
        <end position="30"/>
    </location>
</feature>
<dbReference type="RefSeq" id="XP_019043947.1">
    <property type="nucleotide sequence ID" value="XM_019193824.1"/>
</dbReference>
<evidence type="ECO:0008006" key="10">
    <source>
        <dbReference type="Google" id="ProtNLM"/>
    </source>
</evidence>
<keyword evidence="4 5" id="KW-0472">Membrane</keyword>
<dbReference type="InterPro" id="IPR009571">
    <property type="entry name" value="SUR7/Rim9-like_fungi"/>
</dbReference>
<feature type="chain" id="PRO_5042334659" description="Pali-domain-containing protein" evidence="6">
    <location>
        <begin position="31"/>
        <end position="206"/>
    </location>
</feature>
<dbReference type="Proteomes" id="UP000092730">
    <property type="component" value="Chromosome 7"/>
</dbReference>
<dbReference type="VEuPathDB" id="FungiDB:I302_07224"/>
<evidence type="ECO:0000256" key="6">
    <source>
        <dbReference type="SAM" id="SignalP"/>
    </source>
</evidence>
<accession>A0A1B9FVS3</accession>
<reference evidence="8" key="2">
    <citation type="submission" date="2013-07" db="EMBL/GenBank/DDBJ databases">
        <authorList>
            <consortium name="The Broad Institute Genome Sequencing Platform"/>
            <person name="Cuomo C."/>
            <person name="Litvintseva A."/>
            <person name="Chen Y."/>
            <person name="Heitman J."/>
            <person name="Sun S."/>
            <person name="Springer D."/>
            <person name="Dromer F."/>
            <person name="Young S.K."/>
            <person name="Zeng Q."/>
            <person name="Gargeya S."/>
            <person name="Fitzgerald M."/>
            <person name="Abouelleil A."/>
            <person name="Alvarado L."/>
            <person name="Berlin A.M."/>
            <person name="Chapman S.B."/>
            <person name="Dewar J."/>
            <person name="Goldberg J."/>
            <person name="Griggs A."/>
            <person name="Gujja S."/>
            <person name="Hansen M."/>
            <person name="Howarth C."/>
            <person name="Imamovic A."/>
            <person name="Larimer J."/>
            <person name="McCowan C."/>
            <person name="Murphy C."/>
            <person name="Pearson M."/>
            <person name="Priest M."/>
            <person name="Roberts A."/>
            <person name="Saif S."/>
            <person name="Shea T."/>
            <person name="Sykes S."/>
            <person name="Wortman J."/>
            <person name="Nusbaum C."/>
            <person name="Birren B."/>
        </authorList>
    </citation>
    <scope>NUCLEOTIDE SEQUENCE</scope>
    <source>
        <strain evidence="8">CBS 10118</strain>
    </source>
</reference>